<comment type="subcellular location">
    <subcellularLocation>
        <location evidence="2 7">Cytoplasmic vesicle membrane</location>
        <topology evidence="2 7">Peripheral membrane protein</topology>
        <orientation evidence="2 7">Cytoplasmic side</orientation>
    </subcellularLocation>
    <subcellularLocation>
        <location evidence="7">Membrane</location>
        <location evidence="7">Coated pit</location>
        <topology evidence="7">Peripheral membrane protein</topology>
        <orientation evidence="7">Cytoplasmic side</orientation>
    </subcellularLocation>
    <text evidence="7">Cytoplasmic face of coated pits and vesicles.</text>
</comment>
<evidence type="ECO:0000313" key="11">
    <source>
        <dbReference type="Proteomes" id="UP001141552"/>
    </source>
</evidence>
<protein>
    <recommendedName>
        <fullName evidence="7">Clathrin light chain</fullName>
    </recommendedName>
</protein>
<dbReference type="InterPro" id="IPR000996">
    <property type="entry name" value="Clathrin_L-chain"/>
</dbReference>
<keyword evidence="8" id="KW-0175">Coiled coil</keyword>
<evidence type="ECO:0000256" key="7">
    <source>
        <dbReference type="RuleBase" id="RU363137"/>
    </source>
</evidence>
<gene>
    <name evidence="10" type="ORF">Tsubulata_012836</name>
</gene>
<keyword evidence="5 7" id="KW-0168">Coated pit</keyword>
<evidence type="ECO:0000256" key="3">
    <source>
        <dbReference type="ARBA" id="ARBA00005263"/>
    </source>
</evidence>
<evidence type="ECO:0000256" key="6">
    <source>
        <dbReference type="ARBA" id="ARBA00023329"/>
    </source>
</evidence>
<reference evidence="10" key="1">
    <citation type="submission" date="2022-02" db="EMBL/GenBank/DDBJ databases">
        <authorList>
            <person name="Henning P.M."/>
            <person name="McCubbin A.G."/>
            <person name="Shore J.S."/>
        </authorList>
    </citation>
    <scope>NUCLEOTIDE SEQUENCE</scope>
    <source>
        <strain evidence="10">F60SS</strain>
        <tissue evidence="10">Leaves</tissue>
    </source>
</reference>
<feature type="region of interest" description="Disordered" evidence="9">
    <location>
        <begin position="129"/>
        <end position="230"/>
    </location>
</feature>
<evidence type="ECO:0000256" key="1">
    <source>
        <dbReference type="ARBA" id="ARBA00003913"/>
    </source>
</evidence>
<keyword evidence="4 7" id="KW-0472">Membrane</keyword>
<sequence>MSSFTGSAGDESFAAEDEVFSSQEEQNGPILPPPAEMEAEEGYALREWRRQNAIRLEEKEREEKEILKQIIEEAEEYKKEFHRKRQLTVENNKASNREKEKLFLESQEKFYAEAPANYWKAIAELIPREVPTVEKRGKKKEQDKKPSVVVIQGPKPGKPTDLSRMRHILLKLKQTPPPHMKPKPPPTAEEPAKDDNNNNNNKSDSAASPSVPAPGKAAAAATPQAAAAAN</sequence>
<accession>A0A9Q0FP77</accession>
<feature type="compositionally biased region" description="Basic and acidic residues" evidence="9">
    <location>
        <begin position="131"/>
        <end position="146"/>
    </location>
</feature>
<keyword evidence="6 7" id="KW-0968">Cytoplasmic vesicle</keyword>
<dbReference type="GO" id="GO:0072583">
    <property type="term" value="P:clathrin-dependent endocytosis"/>
    <property type="evidence" value="ECO:0007669"/>
    <property type="project" value="TreeGrafter"/>
</dbReference>
<dbReference type="PANTHER" id="PTHR10639">
    <property type="entry name" value="CLATHRIN LIGHT CHAIN"/>
    <property type="match status" value="1"/>
</dbReference>
<evidence type="ECO:0000256" key="2">
    <source>
        <dbReference type="ARBA" id="ARBA00004180"/>
    </source>
</evidence>
<dbReference type="OrthoDB" id="782264at2759"/>
<comment type="function">
    <text evidence="1 7">Clathrin is the major protein of the polyhedral coat of coated pits and vesicles.</text>
</comment>
<feature type="coiled-coil region" evidence="8">
    <location>
        <begin position="45"/>
        <end position="87"/>
    </location>
</feature>
<feature type="compositionally biased region" description="Low complexity" evidence="9">
    <location>
        <begin position="197"/>
        <end position="230"/>
    </location>
</feature>
<dbReference type="Proteomes" id="UP001141552">
    <property type="component" value="Unassembled WGS sequence"/>
</dbReference>
<dbReference type="Pfam" id="PF01086">
    <property type="entry name" value="Clathrin_lg_ch"/>
    <property type="match status" value="1"/>
</dbReference>
<feature type="region of interest" description="Disordered" evidence="9">
    <location>
        <begin position="1"/>
        <end position="37"/>
    </location>
</feature>
<dbReference type="GO" id="GO:0032050">
    <property type="term" value="F:clathrin heavy chain binding"/>
    <property type="evidence" value="ECO:0007669"/>
    <property type="project" value="TreeGrafter"/>
</dbReference>
<proteinExistence type="inferred from homology"/>
<dbReference type="GO" id="GO:0030132">
    <property type="term" value="C:clathrin coat of coated pit"/>
    <property type="evidence" value="ECO:0007669"/>
    <property type="project" value="InterPro"/>
</dbReference>
<dbReference type="GO" id="GO:0005198">
    <property type="term" value="F:structural molecule activity"/>
    <property type="evidence" value="ECO:0007669"/>
    <property type="project" value="InterPro"/>
</dbReference>
<evidence type="ECO:0000256" key="4">
    <source>
        <dbReference type="ARBA" id="ARBA00023136"/>
    </source>
</evidence>
<keyword evidence="11" id="KW-1185">Reference proteome</keyword>
<evidence type="ECO:0000313" key="10">
    <source>
        <dbReference type="EMBL" id="KAJ4835043.1"/>
    </source>
</evidence>
<reference evidence="10" key="2">
    <citation type="journal article" date="2023" name="Plants (Basel)">
        <title>Annotation of the Turnera subulata (Passifloraceae) Draft Genome Reveals the S-Locus Evolved after the Divergence of Turneroideae from Passifloroideae in a Stepwise Manner.</title>
        <authorList>
            <person name="Henning P.M."/>
            <person name="Roalson E.H."/>
            <person name="Mir W."/>
            <person name="McCubbin A.G."/>
            <person name="Shore J.S."/>
        </authorList>
    </citation>
    <scope>NUCLEOTIDE SEQUENCE</scope>
    <source>
        <strain evidence="10">F60SS</strain>
    </source>
</reference>
<comment type="similarity">
    <text evidence="3 7">Belongs to the clathrin light chain family.</text>
</comment>
<evidence type="ECO:0000256" key="5">
    <source>
        <dbReference type="ARBA" id="ARBA00023176"/>
    </source>
</evidence>
<evidence type="ECO:0000256" key="9">
    <source>
        <dbReference type="SAM" id="MobiDB-lite"/>
    </source>
</evidence>
<dbReference type="PANTHER" id="PTHR10639:SF24">
    <property type="entry name" value="CLATHRIN LIGHT CHAIN 3"/>
    <property type="match status" value="1"/>
</dbReference>
<dbReference type="GO" id="GO:0030130">
    <property type="term" value="C:clathrin coat of trans-Golgi network vesicle"/>
    <property type="evidence" value="ECO:0007669"/>
    <property type="project" value="InterPro"/>
</dbReference>
<comment type="caution">
    <text evidence="10">The sequence shown here is derived from an EMBL/GenBank/DDBJ whole genome shotgun (WGS) entry which is preliminary data.</text>
</comment>
<feature type="compositionally biased region" description="Pro residues" evidence="9">
    <location>
        <begin position="175"/>
        <end position="188"/>
    </location>
</feature>
<dbReference type="EMBL" id="JAKUCV010004537">
    <property type="protein sequence ID" value="KAJ4835043.1"/>
    <property type="molecule type" value="Genomic_DNA"/>
</dbReference>
<evidence type="ECO:0000256" key="8">
    <source>
        <dbReference type="SAM" id="Coils"/>
    </source>
</evidence>
<name>A0A9Q0FP77_9ROSI</name>
<organism evidence="10 11">
    <name type="scientific">Turnera subulata</name>
    <dbReference type="NCBI Taxonomy" id="218843"/>
    <lineage>
        <taxon>Eukaryota</taxon>
        <taxon>Viridiplantae</taxon>
        <taxon>Streptophyta</taxon>
        <taxon>Embryophyta</taxon>
        <taxon>Tracheophyta</taxon>
        <taxon>Spermatophyta</taxon>
        <taxon>Magnoliopsida</taxon>
        <taxon>eudicotyledons</taxon>
        <taxon>Gunneridae</taxon>
        <taxon>Pentapetalae</taxon>
        <taxon>rosids</taxon>
        <taxon>fabids</taxon>
        <taxon>Malpighiales</taxon>
        <taxon>Passifloraceae</taxon>
        <taxon>Turnera</taxon>
    </lineage>
</organism>
<dbReference type="AlphaFoldDB" id="A0A9Q0FP77"/>
<dbReference type="GO" id="GO:0006886">
    <property type="term" value="P:intracellular protein transport"/>
    <property type="evidence" value="ECO:0007669"/>
    <property type="project" value="InterPro"/>
</dbReference>